<dbReference type="InterPro" id="IPR010998">
    <property type="entry name" value="Integrase_recombinase_N"/>
</dbReference>
<feature type="active site" evidence="10">
    <location>
        <position position="271"/>
    </location>
</feature>
<dbReference type="EMBL" id="QLMA01000006">
    <property type="protein sequence ID" value="RAJ79216.1"/>
    <property type="molecule type" value="Genomic_DNA"/>
</dbReference>
<evidence type="ECO:0000256" key="9">
    <source>
        <dbReference type="ARBA" id="ARBA00023306"/>
    </source>
</evidence>
<feature type="active site" evidence="10">
    <location>
        <position position="245"/>
    </location>
</feature>
<keyword evidence="3 10" id="KW-0963">Cytoplasm</keyword>
<feature type="domain" description="Tyr recombinase" evidence="11">
    <location>
        <begin position="109"/>
        <end position="293"/>
    </location>
</feature>
<evidence type="ECO:0000313" key="14">
    <source>
        <dbReference type="Proteomes" id="UP000249819"/>
    </source>
</evidence>
<comment type="similarity">
    <text evidence="10">Belongs to the 'phage' integrase family. XerC subfamily.</text>
</comment>
<feature type="active site" evidence="10">
    <location>
        <position position="173"/>
    </location>
</feature>
<dbReference type="GO" id="GO:0006313">
    <property type="term" value="P:DNA transposition"/>
    <property type="evidence" value="ECO:0007669"/>
    <property type="project" value="UniProtKB-UniRule"/>
</dbReference>
<dbReference type="InterPro" id="IPR004107">
    <property type="entry name" value="Integrase_SAM-like_N"/>
</dbReference>
<dbReference type="InterPro" id="IPR002104">
    <property type="entry name" value="Integrase_catalytic"/>
</dbReference>
<proteinExistence type="inferred from homology"/>
<keyword evidence="8 10" id="KW-0233">DNA recombination</keyword>
<evidence type="ECO:0000256" key="7">
    <source>
        <dbReference type="ARBA" id="ARBA00023125"/>
    </source>
</evidence>
<evidence type="ECO:0000256" key="8">
    <source>
        <dbReference type="ARBA" id="ARBA00023172"/>
    </source>
</evidence>
<dbReference type="HAMAP" id="MF_01808">
    <property type="entry name" value="Recomb_XerC_XerD"/>
    <property type="match status" value="1"/>
</dbReference>
<evidence type="ECO:0000256" key="1">
    <source>
        <dbReference type="ARBA" id="ARBA00004496"/>
    </source>
</evidence>
<dbReference type="GO" id="GO:0009037">
    <property type="term" value="F:tyrosine-based site-specific recombinase activity"/>
    <property type="evidence" value="ECO:0007669"/>
    <property type="project" value="UniProtKB-UniRule"/>
</dbReference>
<feature type="domain" description="Core-binding (CB)" evidence="12">
    <location>
        <begin position="1"/>
        <end position="88"/>
    </location>
</feature>
<dbReference type="CDD" id="cd00798">
    <property type="entry name" value="INT_XerDC_C"/>
    <property type="match status" value="1"/>
</dbReference>
<name>A0A327VWC8_9BACT</name>
<feature type="active site" evidence="10">
    <location>
        <position position="248"/>
    </location>
</feature>
<gene>
    <name evidence="10" type="primary">xerC</name>
    <name evidence="13" type="ORF">CLV59_106277</name>
</gene>
<evidence type="ECO:0000259" key="11">
    <source>
        <dbReference type="PROSITE" id="PS51898"/>
    </source>
</evidence>
<comment type="subcellular location">
    <subcellularLocation>
        <location evidence="1 10">Cytoplasm</location>
    </subcellularLocation>
</comment>
<dbReference type="OrthoDB" id="9801717at2"/>
<dbReference type="Proteomes" id="UP000249819">
    <property type="component" value="Unassembled WGS sequence"/>
</dbReference>
<comment type="subunit">
    <text evidence="10">Forms a cyclic heterotetrameric complex composed of two molecules of XerC and two molecules of XerD.</text>
</comment>
<dbReference type="PROSITE" id="PS51900">
    <property type="entry name" value="CB"/>
    <property type="match status" value="1"/>
</dbReference>
<sequence>MWESFRKLFKGYLQLERSLSANSIEAYLRDVEKLEEYLQTNGKEKLRPQDIVLNDLQDFVGWVGKLGMTATSQARIISGIKAFYKFLLLENMAQEDPSQLLETPKLTRKLPDVLTFEEIEMMIAQIQLDTAEGHRNRAILETMYSCGLRVSEVLGLQLSQLHLDAGYIRVVGKGNKERLVPIGSEAIKQINMYRQNIRVHMPVNFGEEDTLFLNRRGSPLSRVMVFLVIKDLAKKAGIEKNVSPHTFRHSFATHLVEAGASLRAVQEMLGHESITTTEIYTHLNRELLRDTLHQFHPRF</sequence>
<evidence type="ECO:0000256" key="6">
    <source>
        <dbReference type="ARBA" id="ARBA00022908"/>
    </source>
</evidence>
<evidence type="ECO:0000256" key="4">
    <source>
        <dbReference type="ARBA" id="ARBA00022618"/>
    </source>
</evidence>
<evidence type="ECO:0000259" key="12">
    <source>
        <dbReference type="PROSITE" id="PS51900"/>
    </source>
</evidence>
<evidence type="ECO:0000256" key="5">
    <source>
        <dbReference type="ARBA" id="ARBA00022829"/>
    </source>
</evidence>
<dbReference type="GO" id="GO:0051301">
    <property type="term" value="P:cell division"/>
    <property type="evidence" value="ECO:0007669"/>
    <property type="project" value="UniProtKB-KW"/>
</dbReference>
<dbReference type="GO" id="GO:0003677">
    <property type="term" value="F:DNA binding"/>
    <property type="evidence" value="ECO:0007669"/>
    <property type="project" value="UniProtKB-UniRule"/>
</dbReference>
<dbReference type="PANTHER" id="PTHR30349">
    <property type="entry name" value="PHAGE INTEGRASE-RELATED"/>
    <property type="match status" value="1"/>
</dbReference>
<dbReference type="RefSeq" id="WP_111593677.1">
    <property type="nucleotide sequence ID" value="NZ_QLMA01000006.1"/>
</dbReference>
<evidence type="ECO:0000256" key="2">
    <source>
        <dbReference type="ARBA" id="ARBA00010450"/>
    </source>
</evidence>
<keyword evidence="5 10" id="KW-0159">Chromosome partition</keyword>
<keyword evidence="4 10" id="KW-0132">Cell division</keyword>
<dbReference type="InterPro" id="IPR050090">
    <property type="entry name" value="Tyrosine_recombinase_XerCD"/>
</dbReference>
<dbReference type="Pfam" id="PF00589">
    <property type="entry name" value="Phage_integrase"/>
    <property type="match status" value="1"/>
</dbReference>
<dbReference type="PROSITE" id="PS51898">
    <property type="entry name" value="TYR_RECOMBINASE"/>
    <property type="match status" value="1"/>
</dbReference>
<keyword evidence="7 10" id="KW-0238">DNA-binding</keyword>
<comment type="similarity">
    <text evidence="2">Belongs to the 'phage' integrase family. XerD subfamily.</text>
</comment>
<dbReference type="InterPro" id="IPR044068">
    <property type="entry name" value="CB"/>
</dbReference>
<dbReference type="PANTHER" id="PTHR30349:SF81">
    <property type="entry name" value="TYROSINE RECOMBINASE XERC"/>
    <property type="match status" value="1"/>
</dbReference>
<dbReference type="GO" id="GO:0005737">
    <property type="term" value="C:cytoplasm"/>
    <property type="evidence" value="ECO:0007669"/>
    <property type="project" value="UniProtKB-SubCell"/>
</dbReference>
<feature type="active site" description="O-(3'-phospho-DNA)-tyrosine intermediate" evidence="10">
    <location>
        <position position="280"/>
    </location>
</feature>
<dbReference type="InterPro" id="IPR023009">
    <property type="entry name" value="Tyrosine_recombinase_XerC/XerD"/>
</dbReference>
<feature type="active site" evidence="10">
    <location>
        <position position="149"/>
    </location>
</feature>
<reference evidence="13 14" key="1">
    <citation type="submission" date="2018-06" db="EMBL/GenBank/DDBJ databases">
        <title>Genomic Encyclopedia of Archaeal and Bacterial Type Strains, Phase II (KMG-II): from individual species to whole genera.</title>
        <authorList>
            <person name="Goeker M."/>
        </authorList>
    </citation>
    <scope>NUCLEOTIDE SEQUENCE [LARGE SCALE GENOMIC DNA]</scope>
    <source>
        <strain evidence="13 14">DSM 29821</strain>
    </source>
</reference>
<keyword evidence="9 10" id="KW-0131">Cell cycle</keyword>
<dbReference type="SUPFAM" id="SSF56349">
    <property type="entry name" value="DNA breaking-rejoining enzymes"/>
    <property type="match status" value="1"/>
</dbReference>
<dbReference type="Pfam" id="PF02899">
    <property type="entry name" value="Phage_int_SAM_1"/>
    <property type="match status" value="1"/>
</dbReference>
<evidence type="ECO:0000313" key="13">
    <source>
        <dbReference type="EMBL" id="RAJ79216.1"/>
    </source>
</evidence>
<dbReference type="NCBIfam" id="NF001399">
    <property type="entry name" value="PRK00283.1"/>
    <property type="match status" value="1"/>
</dbReference>
<dbReference type="InterPro" id="IPR011932">
    <property type="entry name" value="Recomb_XerD"/>
</dbReference>
<evidence type="ECO:0000256" key="10">
    <source>
        <dbReference type="HAMAP-Rule" id="MF_01808"/>
    </source>
</evidence>
<dbReference type="InterPro" id="IPR013762">
    <property type="entry name" value="Integrase-like_cat_sf"/>
</dbReference>
<dbReference type="AlphaFoldDB" id="A0A327VWC8"/>
<protein>
    <recommendedName>
        <fullName evidence="10">Tyrosine recombinase XerC</fullName>
    </recommendedName>
</protein>
<dbReference type="Gene3D" id="1.10.443.10">
    <property type="entry name" value="Intergrase catalytic core"/>
    <property type="match status" value="1"/>
</dbReference>
<dbReference type="InterPro" id="IPR011010">
    <property type="entry name" value="DNA_brk_join_enz"/>
</dbReference>
<dbReference type="GO" id="GO:0007059">
    <property type="term" value="P:chromosome segregation"/>
    <property type="evidence" value="ECO:0007669"/>
    <property type="project" value="UniProtKB-UniRule"/>
</dbReference>
<organism evidence="13 14">
    <name type="scientific">Chitinophaga dinghuensis</name>
    <dbReference type="NCBI Taxonomy" id="1539050"/>
    <lineage>
        <taxon>Bacteria</taxon>
        <taxon>Pseudomonadati</taxon>
        <taxon>Bacteroidota</taxon>
        <taxon>Chitinophagia</taxon>
        <taxon>Chitinophagales</taxon>
        <taxon>Chitinophagaceae</taxon>
        <taxon>Chitinophaga</taxon>
    </lineage>
</organism>
<accession>A0A327VWC8</accession>
<keyword evidence="14" id="KW-1185">Reference proteome</keyword>
<dbReference type="NCBIfam" id="TIGR02225">
    <property type="entry name" value="recomb_XerD"/>
    <property type="match status" value="1"/>
</dbReference>
<evidence type="ECO:0000256" key="3">
    <source>
        <dbReference type="ARBA" id="ARBA00022490"/>
    </source>
</evidence>
<comment type="function">
    <text evidence="10">Site-specific tyrosine recombinase, which acts by catalyzing the cutting and rejoining of the recombining DNA molecules. The XerC-XerD complex is essential to convert dimers of the bacterial chromosome into monomers to permit their segregation at cell division. It also contributes to the segregational stability of plasmids.</text>
</comment>
<keyword evidence="6 10" id="KW-0229">DNA integration</keyword>
<dbReference type="Gene3D" id="1.10.150.130">
    <property type="match status" value="1"/>
</dbReference>
<comment type="caution">
    <text evidence="13">The sequence shown here is derived from an EMBL/GenBank/DDBJ whole genome shotgun (WGS) entry which is preliminary data.</text>
</comment>